<accession>A0ABD1FRP8</accession>
<dbReference type="InterPro" id="IPR055357">
    <property type="entry name" value="LRR_At1g61320_AtMIF1"/>
</dbReference>
<name>A0ABD1FRP8_SALDI</name>
<dbReference type="AlphaFoldDB" id="A0ABD1FRP8"/>
<sequence>MKEQKRINANYYSLLHYSNIQHLDLIFITYLKNKCYHFPYKQGFPDDLKLLKKLSLRSVDVSGEAVSFLLGNCRLLEQLSLCATNTLSSLKIVRTSPSFKCLEIIHRRSLKSIVICESGLVCIKYAGERCKFVLVDAPLLTQLWILGASHPCYDSASMEGILGMFSSLLPQLHMLKIYAKFEYEHRNTLPLMMMSNLKELVLVLGSDYCDKWSLVQAINWFSWTPCLQRFVVELLRHCAAIDKIIIDPRSFKLHDYMPWEYISLNQMEDHIFARNRAKDQLGHYPLVNIL</sequence>
<proteinExistence type="predicted"/>
<dbReference type="PANTHER" id="PTHR34145:SF68">
    <property type="entry name" value="FBD DOMAIN-CONTAINING PROTEIN"/>
    <property type="match status" value="1"/>
</dbReference>
<dbReference type="SUPFAM" id="SSF52047">
    <property type="entry name" value="RNI-like"/>
    <property type="match status" value="1"/>
</dbReference>
<comment type="caution">
    <text evidence="2">The sequence shown here is derived from an EMBL/GenBank/DDBJ whole genome shotgun (WGS) entry which is preliminary data.</text>
</comment>
<evidence type="ECO:0000313" key="3">
    <source>
        <dbReference type="Proteomes" id="UP001567538"/>
    </source>
</evidence>
<evidence type="ECO:0000313" key="2">
    <source>
        <dbReference type="EMBL" id="KAL1533456.1"/>
    </source>
</evidence>
<protein>
    <submittedName>
        <fullName evidence="2">F-box/LRR-repeat protein-like protein isoform X1</fullName>
    </submittedName>
</protein>
<dbReference type="PANTHER" id="PTHR34145">
    <property type="entry name" value="OS02G0105600 PROTEIN"/>
    <property type="match status" value="1"/>
</dbReference>
<feature type="domain" description="At1g61320/AtMIF1 LRR" evidence="1">
    <location>
        <begin position="46"/>
        <end position="251"/>
    </location>
</feature>
<gene>
    <name evidence="2" type="ORF">AAHA92_33336</name>
</gene>
<evidence type="ECO:0000259" key="1">
    <source>
        <dbReference type="Pfam" id="PF23622"/>
    </source>
</evidence>
<reference evidence="2 3" key="1">
    <citation type="submission" date="2024-06" db="EMBL/GenBank/DDBJ databases">
        <title>A chromosome level genome sequence of Diviner's sage (Salvia divinorum).</title>
        <authorList>
            <person name="Ford S.A."/>
            <person name="Ro D.-K."/>
            <person name="Ness R.W."/>
            <person name="Phillips M.A."/>
        </authorList>
    </citation>
    <scope>NUCLEOTIDE SEQUENCE [LARGE SCALE GENOMIC DNA]</scope>
    <source>
        <strain evidence="2">SAF-2024a</strain>
        <tissue evidence="2">Leaf</tissue>
    </source>
</reference>
<dbReference type="InterPro" id="IPR053772">
    <property type="entry name" value="At1g61320/At1g61330-like"/>
</dbReference>
<organism evidence="2 3">
    <name type="scientific">Salvia divinorum</name>
    <name type="common">Maria pastora</name>
    <name type="synonym">Diviner's sage</name>
    <dbReference type="NCBI Taxonomy" id="28513"/>
    <lineage>
        <taxon>Eukaryota</taxon>
        <taxon>Viridiplantae</taxon>
        <taxon>Streptophyta</taxon>
        <taxon>Embryophyta</taxon>
        <taxon>Tracheophyta</taxon>
        <taxon>Spermatophyta</taxon>
        <taxon>Magnoliopsida</taxon>
        <taxon>eudicotyledons</taxon>
        <taxon>Gunneridae</taxon>
        <taxon>Pentapetalae</taxon>
        <taxon>asterids</taxon>
        <taxon>lamiids</taxon>
        <taxon>Lamiales</taxon>
        <taxon>Lamiaceae</taxon>
        <taxon>Nepetoideae</taxon>
        <taxon>Mentheae</taxon>
        <taxon>Salviinae</taxon>
        <taxon>Salvia</taxon>
        <taxon>Salvia subgen. Calosphace</taxon>
    </lineage>
</organism>
<dbReference type="EMBL" id="JBEAFC010000014">
    <property type="protein sequence ID" value="KAL1533456.1"/>
    <property type="molecule type" value="Genomic_DNA"/>
</dbReference>
<dbReference type="Pfam" id="PF23622">
    <property type="entry name" value="LRR_At1g61320_AtMIF1"/>
    <property type="match status" value="1"/>
</dbReference>
<keyword evidence="3" id="KW-1185">Reference proteome</keyword>
<dbReference type="Proteomes" id="UP001567538">
    <property type="component" value="Unassembled WGS sequence"/>
</dbReference>